<dbReference type="Pfam" id="PF21072">
    <property type="entry name" value="EFR3"/>
    <property type="match status" value="1"/>
</dbReference>
<dbReference type="InterPro" id="IPR049150">
    <property type="entry name" value="EFR3_HEAT-like_rpt"/>
</dbReference>
<feature type="region of interest" description="Disordered" evidence="2">
    <location>
        <begin position="441"/>
        <end position="464"/>
    </location>
</feature>
<organism evidence="3">
    <name type="scientific">Absidia glauca</name>
    <name type="common">Pin mould</name>
    <dbReference type="NCBI Taxonomy" id="4829"/>
    <lineage>
        <taxon>Eukaryota</taxon>
        <taxon>Fungi</taxon>
        <taxon>Fungi incertae sedis</taxon>
        <taxon>Mucoromycota</taxon>
        <taxon>Mucoromycotina</taxon>
        <taxon>Mucoromycetes</taxon>
        <taxon>Mucorales</taxon>
        <taxon>Cunninghamellaceae</taxon>
        <taxon>Absidia</taxon>
    </lineage>
</organism>
<dbReference type="OrthoDB" id="19232at2759"/>
<reference evidence="3" key="1">
    <citation type="submission" date="2016-04" db="EMBL/GenBank/DDBJ databases">
        <authorList>
            <person name="Evans L.H."/>
            <person name="Alamgir A."/>
            <person name="Owens N."/>
            <person name="Weber N.D."/>
            <person name="Virtaneva K."/>
            <person name="Barbian K."/>
            <person name="Babar A."/>
            <person name="Rosenke K."/>
        </authorList>
    </citation>
    <scope>NUCLEOTIDE SEQUENCE [LARGE SCALE GENOMIC DNA]</scope>
    <source>
        <strain evidence="3">CBS 101.48</strain>
    </source>
</reference>
<dbReference type="OMA" id="RHSIFFC"/>
<name>A0A168N832_ABSGL</name>
<evidence type="ECO:0000256" key="2">
    <source>
        <dbReference type="SAM" id="MobiDB-lite"/>
    </source>
</evidence>
<dbReference type="InterPro" id="IPR039786">
    <property type="entry name" value="EFR3"/>
</dbReference>
<protein>
    <submittedName>
        <fullName evidence="3">Uncharacterized protein</fullName>
    </submittedName>
</protein>
<dbReference type="PANTHER" id="PTHR47766:SF1">
    <property type="entry name" value="PROTEIN EFR3"/>
    <property type="match status" value="1"/>
</dbReference>
<proteinExistence type="inferred from homology"/>
<dbReference type="FunCoup" id="A0A168N832">
    <property type="interactions" value="2"/>
</dbReference>
<dbReference type="InParanoid" id="A0A168N832"/>
<dbReference type="Proteomes" id="UP000078561">
    <property type="component" value="Unassembled WGS sequence"/>
</dbReference>
<comment type="similarity">
    <text evidence="1">Belongs to the EFR3 family.</text>
</comment>
<sequence length="778" mass="86900">MHLYVKHATLINNCYPEREDGGSRSSELSYLTFYASSRPIKLTKVGVFLERKVERDMLKGRRNHNVVSLEILQSLIHACHRDLNLFSNHIVKILLMVLGMKDKDSELINKACETFVVFSKYHDGNTLGIDGEYTDDYETLIQEFASYCTFQNSDETLAFRMQLIGHYGLQACVASPALHSPNIKTQLGIILPPVIAALGTSNQPTDLVVKSKKVPDIKHLSLDDDVLDGTAVCLLAAKTASLLFGKIDGAGIRLALGSLLCYLDSQQKWWPPNFVVASTDLILESVQVQYRYLLVPEIIQQLEDTTKETDWGKQASLVSVLDTLLNAGLPLTGISVLEVLSSLFGLLIKSLRGGQEFKMDKPSSFEGDQATFEYVVHQGLAHSIAGLAAHTYYQNQSDDITTYILAKLRTGTTLDQVEGIPLVKYRNVVLRCLDLIVGDDTDDSNDSSNPESPHNSDDVTSSPASNATISLETWVPAFGILLDSEPRTRVSFAMILVRYLDATTPLEMNVDPFPKHTLTRHGDIMFFNGLQQHLLQWSLLDDFNIKDVQALYLVLCALTRRLGVDGTIRMIPLVFQLQTLAVQWDQGHSAKQRALTTAIVEYFEMVGQLYHVDQLVHYVNQVRTMRLRSKEYSTVGFCTSTSSITAAFDRCSFGDLGLENHSPVTIFLDRHTVVGLFVKDSPLRDEDDTFGLDLERKLSVEWGSEAYASQERSCRIRTSRNLDQVKPKLATPWANTNFAGQEADCQSGEPERSIGLTGVRTRHVTQRWFGQVIYTGIV</sequence>
<accession>A0A168N832</accession>
<dbReference type="EMBL" id="LT553043">
    <property type="protein sequence ID" value="SAM00011.1"/>
    <property type="molecule type" value="Genomic_DNA"/>
</dbReference>
<dbReference type="PANTHER" id="PTHR47766">
    <property type="entry name" value="PROTEIN EFR3"/>
    <property type="match status" value="1"/>
</dbReference>
<dbReference type="SUPFAM" id="SSF48371">
    <property type="entry name" value="ARM repeat"/>
    <property type="match status" value="1"/>
</dbReference>
<dbReference type="GO" id="GO:0072659">
    <property type="term" value="P:protein localization to plasma membrane"/>
    <property type="evidence" value="ECO:0007669"/>
    <property type="project" value="InterPro"/>
</dbReference>
<evidence type="ECO:0000313" key="4">
    <source>
        <dbReference type="Proteomes" id="UP000078561"/>
    </source>
</evidence>
<keyword evidence="4" id="KW-1185">Reference proteome</keyword>
<dbReference type="STRING" id="4829.A0A168N832"/>
<evidence type="ECO:0000313" key="3">
    <source>
        <dbReference type="EMBL" id="SAM00011.1"/>
    </source>
</evidence>
<evidence type="ECO:0000256" key="1">
    <source>
        <dbReference type="ARBA" id="ARBA00010216"/>
    </source>
</evidence>
<dbReference type="InterPro" id="IPR016024">
    <property type="entry name" value="ARM-type_fold"/>
</dbReference>
<gene>
    <name evidence="3" type="primary">ABSGL_05667.1 scaffold 7188</name>
</gene>
<dbReference type="AlphaFoldDB" id="A0A168N832"/>